<dbReference type="InterPro" id="IPR036388">
    <property type="entry name" value="WH-like_DNA-bd_sf"/>
</dbReference>
<dbReference type="NCBIfam" id="TIGR02937">
    <property type="entry name" value="sigma70-ECF"/>
    <property type="match status" value="1"/>
</dbReference>
<keyword evidence="4" id="KW-0804">Transcription</keyword>
<evidence type="ECO:0000313" key="8">
    <source>
        <dbReference type="Proteomes" id="UP000183649"/>
    </source>
</evidence>
<dbReference type="Proteomes" id="UP000183649">
    <property type="component" value="Unassembled WGS sequence"/>
</dbReference>
<evidence type="ECO:0000256" key="2">
    <source>
        <dbReference type="ARBA" id="ARBA00023015"/>
    </source>
</evidence>
<sequence length="187" mass="21066">MPDLQSLLAYTALADRDAFGQLYAATQHRAWAICLRLLRDRPAAEEAMQDAYVKVWHQAGSYRPSLGSPEAWLSALVRNTCLDRLRASKREAQYVVPMQGDDENELPEIPDYRTPEHLLEAGLHGRQMEDCLGQLQPRQRDLLAAAYVLGQSHAEVARERAMPLGTVKTLIRRAVQFLRDCLGEGAR</sequence>
<dbReference type="InterPro" id="IPR013249">
    <property type="entry name" value="RNA_pol_sigma70_r4_t2"/>
</dbReference>
<feature type="domain" description="RNA polymerase sigma factor 70 region 4 type 2" evidence="6">
    <location>
        <begin position="127"/>
        <end position="178"/>
    </location>
</feature>
<evidence type="ECO:0000256" key="3">
    <source>
        <dbReference type="ARBA" id="ARBA00023082"/>
    </source>
</evidence>
<dbReference type="GO" id="GO:0006352">
    <property type="term" value="P:DNA-templated transcription initiation"/>
    <property type="evidence" value="ECO:0007669"/>
    <property type="project" value="InterPro"/>
</dbReference>
<dbReference type="Pfam" id="PF04542">
    <property type="entry name" value="Sigma70_r2"/>
    <property type="match status" value="1"/>
</dbReference>
<evidence type="ECO:0000259" key="5">
    <source>
        <dbReference type="Pfam" id="PF04542"/>
    </source>
</evidence>
<dbReference type="GO" id="GO:0003677">
    <property type="term" value="F:DNA binding"/>
    <property type="evidence" value="ECO:0007669"/>
    <property type="project" value="InterPro"/>
</dbReference>
<dbReference type="InterPro" id="IPR014284">
    <property type="entry name" value="RNA_pol_sigma-70_dom"/>
</dbReference>
<evidence type="ECO:0000259" key="6">
    <source>
        <dbReference type="Pfam" id="PF08281"/>
    </source>
</evidence>
<dbReference type="InterPro" id="IPR007627">
    <property type="entry name" value="RNA_pol_sigma70_r2"/>
</dbReference>
<dbReference type="Gene3D" id="1.10.1740.10">
    <property type="match status" value="1"/>
</dbReference>
<dbReference type="OrthoDB" id="9784272at2"/>
<protein>
    <submittedName>
        <fullName evidence="7">RNA polymerase sigma factor, sigma-70 family</fullName>
    </submittedName>
</protein>
<dbReference type="STRING" id="339866.GCA_001418255_00171"/>
<dbReference type="Pfam" id="PF08281">
    <property type="entry name" value="Sigma70_r4_2"/>
    <property type="match status" value="1"/>
</dbReference>
<dbReference type="AlphaFoldDB" id="A0A0K6HQG1"/>
<evidence type="ECO:0000256" key="1">
    <source>
        <dbReference type="ARBA" id="ARBA00010641"/>
    </source>
</evidence>
<proteinExistence type="inferred from homology"/>
<dbReference type="Gene3D" id="1.10.10.10">
    <property type="entry name" value="Winged helix-like DNA-binding domain superfamily/Winged helix DNA-binding domain"/>
    <property type="match status" value="1"/>
</dbReference>
<keyword evidence="2" id="KW-0805">Transcription regulation</keyword>
<dbReference type="CDD" id="cd06171">
    <property type="entry name" value="Sigma70_r4"/>
    <property type="match status" value="1"/>
</dbReference>
<dbReference type="SUPFAM" id="SSF88659">
    <property type="entry name" value="Sigma3 and sigma4 domains of RNA polymerase sigma factors"/>
    <property type="match status" value="1"/>
</dbReference>
<dbReference type="InterPro" id="IPR039425">
    <property type="entry name" value="RNA_pol_sigma-70-like"/>
</dbReference>
<dbReference type="InterPro" id="IPR013325">
    <property type="entry name" value="RNA_pol_sigma_r2"/>
</dbReference>
<keyword evidence="3" id="KW-0731">Sigma factor</keyword>
<dbReference type="InterPro" id="IPR013324">
    <property type="entry name" value="RNA_pol_sigma_r3/r4-like"/>
</dbReference>
<dbReference type="GO" id="GO:0016987">
    <property type="term" value="F:sigma factor activity"/>
    <property type="evidence" value="ECO:0007669"/>
    <property type="project" value="UniProtKB-KW"/>
</dbReference>
<dbReference type="PANTHER" id="PTHR43133:SF62">
    <property type="entry name" value="RNA POLYMERASE SIGMA FACTOR SIGZ"/>
    <property type="match status" value="1"/>
</dbReference>
<dbReference type="PANTHER" id="PTHR43133">
    <property type="entry name" value="RNA POLYMERASE ECF-TYPE SIGMA FACTO"/>
    <property type="match status" value="1"/>
</dbReference>
<gene>
    <name evidence="7" type="ORF">Ga0061069_101173</name>
</gene>
<name>A0A0K6HQG1_9BURK</name>
<dbReference type="EMBL" id="CYHF01000001">
    <property type="protein sequence ID" value="CUA93282.1"/>
    <property type="molecule type" value="Genomic_DNA"/>
</dbReference>
<evidence type="ECO:0000256" key="4">
    <source>
        <dbReference type="ARBA" id="ARBA00023163"/>
    </source>
</evidence>
<dbReference type="SUPFAM" id="SSF88946">
    <property type="entry name" value="Sigma2 domain of RNA polymerase sigma factors"/>
    <property type="match status" value="1"/>
</dbReference>
<feature type="domain" description="RNA polymerase sigma-70 region 2" evidence="5">
    <location>
        <begin position="22"/>
        <end position="90"/>
    </location>
</feature>
<comment type="similarity">
    <text evidence="1">Belongs to the sigma-70 factor family. ECF subfamily.</text>
</comment>
<reference evidence="8" key="1">
    <citation type="submission" date="2015-08" db="EMBL/GenBank/DDBJ databases">
        <authorList>
            <person name="Varghese N."/>
        </authorList>
    </citation>
    <scope>NUCLEOTIDE SEQUENCE [LARGE SCALE GENOMIC DNA]</scope>
    <source>
        <strain evidence="8">DSM 18181</strain>
    </source>
</reference>
<keyword evidence="8" id="KW-1185">Reference proteome</keyword>
<organism evidence="7 8">
    <name type="scientific">Thiomonas bhubaneswarensis</name>
    <dbReference type="NCBI Taxonomy" id="339866"/>
    <lineage>
        <taxon>Bacteria</taxon>
        <taxon>Pseudomonadati</taxon>
        <taxon>Pseudomonadota</taxon>
        <taxon>Betaproteobacteria</taxon>
        <taxon>Burkholderiales</taxon>
        <taxon>Thiomonas</taxon>
    </lineage>
</organism>
<accession>A0A0K6HQG1</accession>
<evidence type="ECO:0000313" key="7">
    <source>
        <dbReference type="EMBL" id="CUA93282.1"/>
    </source>
</evidence>
<dbReference type="RefSeq" id="WP_055449138.1">
    <property type="nucleotide sequence ID" value="NZ_CYHF01000001.1"/>
</dbReference>